<evidence type="ECO:0000313" key="2">
    <source>
        <dbReference type="Proteomes" id="UP000032266"/>
    </source>
</evidence>
<dbReference type="AlphaFoldDB" id="A0A0C5W4I8"/>
<sequence>MLLLKSGLTQMGNRKSDATTEEKIYPLEISVLCLTLNINGLK</sequence>
<organism evidence="1 2">
    <name type="scientific">Gynuella sunshinyii YC6258</name>
    <dbReference type="NCBI Taxonomy" id="1445510"/>
    <lineage>
        <taxon>Bacteria</taxon>
        <taxon>Pseudomonadati</taxon>
        <taxon>Pseudomonadota</taxon>
        <taxon>Gammaproteobacteria</taxon>
        <taxon>Oceanospirillales</taxon>
        <taxon>Saccharospirillaceae</taxon>
        <taxon>Gynuella</taxon>
    </lineage>
</organism>
<dbReference type="Proteomes" id="UP000032266">
    <property type="component" value="Chromosome"/>
</dbReference>
<dbReference type="HOGENOM" id="CLU_3252297_0_0_6"/>
<proteinExistence type="predicted"/>
<reference evidence="1 2" key="1">
    <citation type="submission" date="2014-01" db="EMBL/GenBank/DDBJ databases">
        <title>Full genme sequencing of cellulolytic bacterium Gynuella sunshinyii YC6258T gen. nov., sp. nov.</title>
        <authorList>
            <person name="Khan H."/>
            <person name="Chung E.J."/>
            <person name="Chung Y.R."/>
        </authorList>
    </citation>
    <scope>NUCLEOTIDE SEQUENCE [LARGE SCALE GENOMIC DNA]</scope>
    <source>
        <strain evidence="1 2">YC6258</strain>
    </source>
</reference>
<dbReference type="STRING" id="1445510.YC6258_05501"/>
<name>A0A0C5W4I8_9GAMM</name>
<dbReference type="KEGG" id="gsn:YC6258_05501"/>
<accession>A0A0C5W4I8</accession>
<gene>
    <name evidence="1" type="ORF">YC6258_05501</name>
</gene>
<dbReference type="EMBL" id="CP007142">
    <property type="protein sequence ID" value="AJQ97529.1"/>
    <property type="molecule type" value="Genomic_DNA"/>
</dbReference>
<keyword evidence="2" id="KW-1185">Reference proteome</keyword>
<evidence type="ECO:0000313" key="1">
    <source>
        <dbReference type="EMBL" id="AJQ97529.1"/>
    </source>
</evidence>
<protein>
    <submittedName>
        <fullName evidence="1">Uncharacterized protein</fullName>
    </submittedName>
</protein>